<sequence>MSEVEDAAKLVEFIRTGVSRNNLIRFGVLATFTENAEKGLFTIGFSGDTIRKVVGLYLGAGGETLNKLAESLDIDLRGHNSTPDITTMPPEEREMMMNNIAHAVLGIAVTKGTEQIIPLMESLGKVWGDSGRMRQIIDEGDLFSEKI</sequence>
<comment type="caution">
    <text evidence="1">The sequence shown here is derived from an EMBL/GenBank/DDBJ whole genome shotgun (WGS) entry which is preliminary data.</text>
</comment>
<gene>
    <name evidence="1" type="ORF">UU93_C0010G0022</name>
</gene>
<dbReference type="AlphaFoldDB" id="A0A0G1B3N0"/>
<protein>
    <submittedName>
        <fullName evidence="1">Uncharacterized protein</fullName>
    </submittedName>
</protein>
<evidence type="ECO:0000313" key="1">
    <source>
        <dbReference type="EMBL" id="KKS32118.1"/>
    </source>
</evidence>
<organism evidence="1 2">
    <name type="scientific">Candidatus Amesbacteria bacterium GW2011_GWA2_42_12</name>
    <dbReference type="NCBI Taxonomy" id="1618356"/>
    <lineage>
        <taxon>Bacteria</taxon>
        <taxon>Candidatus Amesiibacteriota</taxon>
    </lineage>
</organism>
<name>A0A0G1B3N0_9BACT</name>
<accession>A0A0G1B3N0</accession>
<reference evidence="1 2" key="1">
    <citation type="journal article" date="2015" name="Nature">
        <title>rRNA introns, odd ribosomes, and small enigmatic genomes across a large radiation of phyla.</title>
        <authorList>
            <person name="Brown C.T."/>
            <person name="Hug L.A."/>
            <person name="Thomas B.C."/>
            <person name="Sharon I."/>
            <person name="Castelle C.J."/>
            <person name="Singh A."/>
            <person name="Wilkins M.J."/>
            <person name="Williams K.H."/>
            <person name="Banfield J.F."/>
        </authorList>
    </citation>
    <scope>NUCLEOTIDE SEQUENCE [LARGE SCALE GENOMIC DNA]</scope>
</reference>
<evidence type="ECO:0000313" key="2">
    <source>
        <dbReference type="Proteomes" id="UP000034160"/>
    </source>
</evidence>
<dbReference type="EMBL" id="LCCN01000010">
    <property type="protein sequence ID" value="KKS32118.1"/>
    <property type="molecule type" value="Genomic_DNA"/>
</dbReference>
<dbReference type="STRING" id="1618356.UU93_C0010G0022"/>
<dbReference type="Proteomes" id="UP000034160">
    <property type="component" value="Unassembled WGS sequence"/>
</dbReference>
<proteinExistence type="predicted"/>